<dbReference type="Proteomes" id="UP000604381">
    <property type="component" value="Unassembled WGS sequence"/>
</dbReference>
<dbReference type="PIRSF" id="PIRSF004848">
    <property type="entry name" value="YBL036c_PLPDEIII"/>
    <property type="match status" value="1"/>
</dbReference>
<evidence type="ECO:0000256" key="2">
    <source>
        <dbReference type="HAMAP-Rule" id="MF_02087"/>
    </source>
</evidence>
<dbReference type="EMBL" id="JADHEI010000033">
    <property type="protein sequence ID" value="MBF2735288.1"/>
    <property type="molecule type" value="Genomic_DNA"/>
</dbReference>
<keyword evidence="1 2" id="KW-0663">Pyridoxal phosphate</keyword>
<comment type="similarity">
    <text evidence="2 4">Belongs to the pyridoxal phosphate-binding protein YggS/PROSC family.</text>
</comment>
<comment type="function">
    <text evidence="2">Pyridoxal 5'-phosphate (PLP)-binding protein, which is involved in PLP homeostasis.</text>
</comment>
<dbReference type="Gene3D" id="3.20.20.10">
    <property type="entry name" value="Alanine racemase"/>
    <property type="match status" value="1"/>
</dbReference>
<dbReference type="CDD" id="cd00635">
    <property type="entry name" value="PLPDE_III_YBL036c_like"/>
    <property type="match status" value="1"/>
</dbReference>
<feature type="domain" description="Alanine racemase N-terminal" evidence="5">
    <location>
        <begin position="9"/>
        <end position="229"/>
    </location>
</feature>
<evidence type="ECO:0000259" key="5">
    <source>
        <dbReference type="Pfam" id="PF01168"/>
    </source>
</evidence>
<dbReference type="AlphaFoldDB" id="A0A930UGK1"/>
<name>A0A930UGK1_9GAMM</name>
<evidence type="ECO:0000256" key="1">
    <source>
        <dbReference type="ARBA" id="ARBA00022898"/>
    </source>
</evidence>
<reference evidence="6" key="1">
    <citation type="submission" date="2020-10" db="EMBL/GenBank/DDBJ databases">
        <title>An improved Amphimedon queenslandica hologenome assembly reveals how three proteobacterial symbionts can extend the metabolic phenotypic of their marine sponge host.</title>
        <authorList>
            <person name="Degnan B."/>
            <person name="Degnan S."/>
            <person name="Xiang X."/>
        </authorList>
    </citation>
    <scope>NUCLEOTIDE SEQUENCE</scope>
    <source>
        <strain evidence="6">AqS2</strain>
    </source>
</reference>
<dbReference type="NCBIfam" id="TIGR00044">
    <property type="entry name" value="YggS family pyridoxal phosphate-dependent enzyme"/>
    <property type="match status" value="1"/>
</dbReference>
<evidence type="ECO:0000313" key="7">
    <source>
        <dbReference type="Proteomes" id="UP000604381"/>
    </source>
</evidence>
<protein>
    <recommendedName>
        <fullName evidence="2">Pyridoxal phosphate homeostasis protein</fullName>
        <shortName evidence="2">PLP homeostasis protein</shortName>
    </recommendedName>
</protein>
<evidence type="ECO:0000313" key="6">
    <source>
        <dbReference type="EMBL" id="MBF2735288.1"/>
    </source>
</evidence>
<comment type="cofactor">
    <cofactor evidence="3">
        <name>pyridoxal 5'-phosphate</name>
        <dbReference type="ChEBI" id="CHEBI:597326"/>
    </cofactor>
</comment>
<dbReference type="PANTHER" id="PTHR10146">
    <property type="entry name" value="PROLINE SYNTHETASE CO-TRANSCRIBED BACTERIAL HOMOLOG PROTEIN"/>
    <property type="match status" value="1"/>
</dbReference>
<sequence length="230" mass="24397">MDADGQRIERRIEQARAKIAAARPDSAPSPLLIAVAKRHGAGAVAAASRCGIKDFGENYLQEAQAKDAALPALDCRWHMLGPLQSNKAAAAARLFSWVHSIDRAKTARRLGQARLDAGLDPMPCCVQVNLGAEATKAGVPPAGLGELLAELAAIDGVEARGLMCLPEAGLDPDGQRRRFGELAALRAEHRIAHPQLEELSMGMSADYEQAVRQGATMVRLGTVLFGPRPA</sequence>
<dbReference type="SUPFAM" id="SSF51419">
    <property type="entry name" value="PLP-binding barrel"/>
    <property type="match status" value="1"/>
</dbReference>
<comment type="caution">
    <text evidence="6">The sequence shown here is derived from an EMBL/GenBank/DDBJ whole genome shotgun (WGS) entry which is preliminary data.</text>
</comment>
<dbReference type="HAMAP" id="MF_02087">
    <property type="entry name" value="PLP_homeostasis"/>
    <property type="match status" value="1"/>
</dbReference>
<evidence type="ECO:0000256" key="4">
    <source>
        <dbReference type="RuleBase" id="RU004514"/>
    </source>
</evidence>
<proteinExistence type="inferred from homology"/>
<accession>A0A930UGK1</accession>
<organism evidence="6 7">
    <name type="scientific">Candidatus Amphirhobacter heronislandensis</name>
    <dbReference type="NCBI Taxonomy" id="1732024"/>
    <lineage>
        <taxon>Bacteria</taxon>
        <taxon>Pseudomonadati</taxon>
        <taxon>Pseudomonadota</taxon>
        <taxon>Gammaproteobacteria</taxon>
        <taxon>Candidatus Tethybacterales</taxon>
        <taxon>Candidatus Tethybacteraceae</taxon>
        <taxon>Candidatus Amphirhobacter</taxon>
    </lineage>
</organism>
<dbReference type="InterPro" id="IPR001608">
    <property type="entry name" value="Ala_racemase_N"/>
</dbReference>
<dbReference type="PANTHER" id="PTHR10146:SF14">
    <property type="entry name" value="PYRIDOXAL PHOSPHATE HOMEOSTASIS PROTEIN"/>
    <property type="match status" value="1"/>
</dbReference>
<keyword evidence="7" id="KW-1185">Reference proteome</keyword>
<gene>
    <name evidence="6" type="ORF">ISN26_04280</name>
</gene>
<evidence type="ECO:0000256" key="3">
    <source>
        <dbReference type="PIRSR" id="PIRSR004848-1"/>
    </source>
</evidence>
<dbReference type="InterPro" id="IPR029066">
    <property type="entry name" value="PLP-binding_barrel"/>
</dbReference>
<dbReference type="Pfam" id="PF01168">
    <property type="entry name" value="Ala_racemase_N"/>
    <property type="match status" value="1"/>
</dbReference>
<dbReference type="InterPro" id="IPR011078">
    <property type="entry name" value="PyrdxlP_homeostasis"/>
</dbReference>
<dbReference type="GO" id="GO:0030170">
    <property type="term" value="F:pyridoxal phosphate binding"/>
    <property type="evidence" value="ECO:0007669"/>
    <property type="project" value="UniProtKB-UniRule"/>
</dbReference>
<feature type="modified residue" description="N6-(pyridoxal phosphate)lysine" evidence="2 3">
    <location>
        <position position="37"/>
    </location>
</feature>